<reference evidence="1" key="2">
    <citation type="submission" date="2021-09" db="EMBL/GenBank/DDBJ databases">
        <authorList>
            <person name="Jia N."/>
            <person name="Wang J."/>
            <person name="Shi W."/>
            <person name="Du L."/>
            <person name="Sun Y."/>
            <person name="Zhan W."/>
            <person name="Jiang J."/>
            <person name="Wang Q."/>
            <person name="Zhang B."/>
            <person name="Ji P."/>
            <person name="Sakyi L.B."/>
            <person name="Cui X."/>
            <person name="Yuan T."/>
            <person name="Jiang B."/>
            <person name="Yang W."/>
            <person name="Lam T.T.-Y."/>
            <person name="Chang Q."/>
            <person name="Ding S."/>
            <person name="Wang X."/>
            <person name="Zhu J."/>
            <person name="Ruan X."/>
            <person name="Zhao L."/>
            <person name="Wei J."/>
            <person name="Que T."/>
            <person name="Du C."/>
            <person name="Cheng J."/>
            <person name="Dai P."/>
            <person name="Han X."/>
            <person name="Huang E."/>
            <person name="Gao Y."/>
            <person name="Liu J."/>
            <person name="Shao H."/>
            <person name="Ye R."/>
            <person name="Li L."/>
            <person name="Wei W."/>
            <person name="Wang X."/>
            <person name="Wang C."/>
            <person name="Huo Q."/>
            <person name="Li W."/>
            <person name="Guo W."/>
            <person name="Chen H."/>
            <person name="Chen S."/>
            <person name="Zhou L."/>
            <person name="Zhou L."/>
            <person name="Ni X."/>
            <person name="Tian J."/>
            <person name="Zhou Y."/>
            <person name="Sheng Y."/>
            <person name="Liu T."/>
            <person name="Pan Y."/>
            <person name="Xia L."/>
            <person name="Li J."/>
            <person name="Zhao F."/>
            <person name="Cao W."/>
        </authorList>
    </citation>
    <scope>NUCLEOTIDE SEQUENCE</scope>
    <source>
        <strain evidence="1">Rsan-2018</strain>
        <tissue evidence="1">Larvae</tissue>
    </source>
</reference>
<evidence type="ECO:0000313" key="2">
    <source>
        <dbReference type="Proteomes" id="UP000821837"/>
    </source>
</evidence>
<gene>
    <name evidence="1" type="ORF">HPB52_002835</name>
</gene>
<comment type="caution">
    <text evidence="1">The sequence shown here is derived from an EMBL/GenBank/DDBJ whole genome shotgun (WGS) entry which is preliminary data.</text>
</comment>
<name>A0A9D4PKQ2_RHISA</name>
<reference evidence="1" key="1">
    <citation type="journal article" date="2020" name="Cell">
        <title>Large-Scale Comparative Analyses of Tick Genomes Elucidate Their Genetic Diversity and Vector Capacities.</title>
        <authorList>
            <consortium name="Tick Genome and Microbiome Consortium (TIGMIC)"/>
            <person name="Jia N."/>
            <person name="Wang J."/>
            <person name="Shi W."/>
            <person name="Du L."/>
            <person name="Sun Y."/>
            <person name="Zhan W."/>
            <person name="Jiang J.F."/>
            <person name="Wang Q."/>
            <person name="Zhang B."/>
            <person name="Ji P."/>
            <person name="Bell-Sakyi L."/>
            <person name="Cui X.M."/>
            <person name="Yuan T.T."/>
            <person name="Jiang B.G."/>
            <person name="Yang W.F."/>
            <person name="Lam T.T."/>
            <person name="Chang Q.C."/>
            <person name="Ding S.J."/>
            <person name="Wang X.J."/>
            <person name="Zhu J.G."/>
            <person name="Ruan X.D."/>
            <person name="Zhao L."/>
            <person name="Wei J.T."/>
            <person name="Ye R.Z."/>
            <person name="Que T.C."/>
            <person name="Du C.H."/>
            <person name="Zhou Y.H."/>
            <person name="Cheng J.X."/>
            <person name="Dai P.F."/>
            <person name="Guo W.B."/>
            <person name="Han X.H."/>
            <person name="Huang E.J."/>
            <person name="Li L.F."/>
            <person name="Wei W."/>
            <person name="Gao Y.C."/>
            <person name="Liu J.Z."/>
            <person name="Shao H.Z."/>
            <person name="Wang X."/>
            <person name="Wang C.C."/>
            <person name="Yang T.C."/>
            <person name="Huo Q.B."/>
            <person name="Li W."/>
            <person name="Chen H.Y."/>
            <person name="Chen S.E."/>
            <person name="Zhou L.G."/>
            <person name="Ni X.B."/>
            <person name="Tian J.H."/>
            <person name="Sheng Y."/>
            <person name="Liu T."/>
            <person name="Pan Y.S."/>
            <person name="Xia L.Y."/>
            <person name="Li J."/>
            <person name="Zhao F."/>
            <person name="Cao W.C."/>
        </authorList>
    </citation>
    <scope>NUCLEOTIDE SEQUENCE</scope>
    <source>
        <strain evidence="1">Rsan-2018</strain>
    </source>
</reference>
<protein>
    <submittedName>
        <fullName evidence="1">Uncharacterized protein</fullName>
    </submittedName>
</protein>
<accession>A0A9D4PKQ2</accession>
<organism evidence="1 2">
    <name type="scientific">Rhipicephalus sanguineus</name>
    <name type="common">Brown dog tick</name>
    <name type="synonym">Ixodes sanguineus</name>
    <dbReference type="NCBI Taxonomy" id="34632"/>
    <lineage>
        <taxon>Eukaryota</taxon>
        <taxon>Metazoa</taxon>
        <taxon>Ecdysozoa</taxon>
        <taxon>Arthropoda</taxon>
        <taxon>Chelicerata</taxon>
        <taxon>Arachnida</taxon>
        <taxon>Acari</taxon>
        <taxon>Parasitiformes</taxon>
        <taxon>Ixodida</taxon>
        <taxon>Ixodoidea</taxon>
        <taxon>Ixodidae</taxon>
        <taxon>Rhipicephalinae</taxon>
        <taxon>Rhipicephalus</taxon>
        <taxon>Rhipicephalus</taxon>
    </lineage>
</organism>
<dbReference type="EMBL" id="JABSTV010001252">
    <property type="protein sequence ID" value="KAH7946656.1"/>
    <property type="molecule type" value="Genomic_DNA"/>
</dbReference>
<keyword evidence="2" id="KW-1185">Reference proteome</keyword>
<sequence length="121" mass="13046">MAEVIDAPPEDEASICPSGRMACDSADDDGQFTLTSNVQTECRTDHQKAVCVYGGPDVRPFYPLTLLGFYGLLSLVRSFYNSSLILSTRGTVHIIHDHASSASTHYISSHSPSRVVPSPSS</sequence>
<dbReference type="AlphaFoldDB" id="A0A9D4PKQ2"/>
<dbReference type="Proteomes" id="UP000821837">
    <property type="component" value="Chromosome 6"/>
</dbReference>
<proteinExistence type="predicted"/>
<evidence type="ECO:0000313" key="1">
    <source>
        <dbReference type="EMBL" id="KAH7946656.1"/>
    </source>
</evidence>